<evidence type="ECO:0000256" key="1">
    <source>
        <dbReference type="SAM" id="Phobius"/>
    </source>
</evidence>
<dbReference type="EnsemblMetazoa" id="GPAI003681-RA">
    <property type="protein sequence ID" value="GPAI003681-PA"/>
    <property type="gene ID" value="GPAI003681"/>
</dbReference>
<accession>A0A1A9Z4I5</accession>
<keyword evidence="1" id="KW-0812">Transmembrane</keyword>
<sequence length="145" mass="16382">MPASNQLPDILQQQSELEAAMMLCAKCLAIGLVAAKLFLFVVYGIQCSVVHIPLCLDSIVVHITDCYCRCSKDPQDLIFILCNSLISPSMTILIYPNCMKTYLRVDKGKDDANKMNNPKNNKPTLMFTPQTHQKHYMRSTLRNTK</sequence>
<dbReference type="AlphaFoldDB" id="A0A1A9Z4I5"/>
<protein>
    <submittedName>
        <fullName evidence="2">Uncharacterized protein</fullName>
    </submittedName>
</protein>
<proteinExistence type="predicted"/>
<dbReference type="Proteomes" id="UP000092445">
    <property type="component" value="Unassembled WGS sequence"/>
</dbReference>
<keyword evidence="3" id="KW-1185">Reference proteome</keyword>
<evidence type="ECO:0000313" key="2">
    <source>
        <dbReference type="EnsemblMetazoa" id="GPAI003681-PA"/>
    </source>
</evidence>
<evidence type="ECO:0000313" key="3">
    <source>
        <dbReference type="Proteomes" id="UP000092445"/>
    </source>
</evidence>
<name>A0A1A9Z4I5_GLOPL</name>
<keyword evidence="1" id="KW-0472">Membrane</keyword>
<keyword evidence="1" id="KW-1133">Transmembrane helix</keyword>
<organism evidence="2 3">
    <name type="scientific">Glossina pallidipes</name>
    <name type="common">Tsetse fly</name>
    <dbReference type="NCBI Taxonomy" id="7398"/>
    <lineage>
        <taxon>Eukaryota</taxon>
        <taxon>Metazoa</taxon>
        <taxon>Ecdysozoa</taxon>
        <taxon>Arthropoda</taxon>
        <taxon>Hexapoda</taxon>
        <taxon>Insecta</taxon>
        <taxon>Pterygota</taxon>
        <taxon>Neoptera</taxon>
        <taxon>Endopterygota</taxon>
        <taxon>Diptera</taxon>
        <taxon>Brachycera</taxon>
        <taxon>Muscomorpha</taxon>
        <taxon>Hippoboscoidea</taxon>
        <taxon>Glossinidae</taxon>
        <taxon>Glossina</taxon>
    </lineage>
</organism>
<feature type="transmembrane region" description="Helical" evidence="1">
    <location>
        <begin position="20"/>
        <end position="45"/>
    </location>
</feature>
<reference evidence="3" key="1">
    <citation type="submission" date="2014-03" db="EMBL/GenBank/DDBJ databases">
        <authorList>
            <person name="Aksoy S."/>
            <person name="Warren W."/>
            <person name="Wilson R.K."/>
        </authorList>
    </citation>
    <scope>NUCLEOTIDE SEQUENCE [LARGE SCALE GENOMIC DNA]</scope>
    <source>
        <strain evidence="3">IAEA</strain>
    </source>
</reference>
<reference evidence="2" key="2">
    <citation type="submission" date="2020-05" db="UniProtKB">
        <authorList>
            <consortium name="EnsemblMetazoa"/>
        </authorList>
    </citation>
    <scope>IDENTIFICATION</scope>
    <source>
        <strain evidence="2">IAEA</strain>
    </source>
</reference>
<dbReference type="VEuPathDB" id="VectorBase:GPAI003681"/>